<evidence type="ECO:0000256" key="1">
    <source>
        <dbReference type="SAM" id="MobiDB-lite"/>
    </source>
</evidence>
<evidence type="ECO:0000313" key="2">
    <source>
        <dbReference type="EMBL" id="KAG0729834.1"/>
    </source>
</evidence>
<reference evidence="2" key="1">
    <citation type="submission" date="2020-07" db="EMBL/GenBank/DDBJ databases">
        <title>The High-quality genome of the commercially important snow crab, Chionoecetes opilio.</title>
        <authorList>
            <person name="Jeong J.-H."/>
            <person name="Ryu S."/>
        </authorList>
    </citation>
    <scope>NUCLEOTIDE SEQUENCE</scope>
    <source>
        <strain evidence="2">MADBK_172401_WGS</strain>
        <tissue evidence="2">Digestive gland</tissue>
    </source>
</reference>
<comment type="caution">
    <text evidence="2">The sequence shown here is derived from an EMBL/GenBank/DDBJ whole genome shotgun (WGS) entry which is preliminary data.</text>
</comment>
<dbReference type="Proteomes" id="UP000770661">
    <property type="component" value="Unassembled WGS sequence"/>
</dbReference>
<feature type="compositionally biased region" description="Basic residues" evidence="1">
    <location>
        <begin position="129"/>
        <end position="142"/>
    </location>
</feature>
<keyword evidence="3" id="KW-1185">Reference proteome</keyword>
<organism evidence="2 3">
    <name type="scientific">Chionoecetes opilio</name>
    <name type="common">Atlantic snow crab</name>
    <name type="synonym">Cancer opilio</name>
    <dbReference type="NCBI Taxonomy" id="41210"/>
    <lineage>
        <taxon>Eukaryota</taxon>
        <taxon>Metazoa</taxon>
        <taxon>Ecdysozoa</taxon>
        <taxon>Arthropoda</taxon>
        <taxon>Crustacea</taxon>
        <taxon>Multicrustacea</taxon>
        <taxon>Malacostraca</taxon>
        <taxon>Eumalacostraca</taxon>
        <taxon>Eucarida</taxon>
        <taxon>Decapoda</taxon>
        <taxon>Pleocyemata</taxon>
        <taxon>Brachyura</taxon>
        <taxon>Eubrachyura</taxon>
        <taxon>Majoidea</taxon>
        <taxon>Majidae</taxon>
        <taxon>Chionoecetes</taxon>
    </lineage>
</organism>
<accession>A0A8J4YSE7</accession>
<protein>
    <submittedName>
        <fullName evidence="2">Uncharacterized protein</fullName>
    </submittedName>
</protein>
<feature type="region of interest" description="Disordered" evidence="1">
    <location>
        <begin position="38"/>
        <end position="167"/>
    </location>
</feature>
<proteinExistence type="predicted"/>
<dbReference type="EMBL" id="JACEEZ010000767">
    <property type="protein sequence ID" value="KAG0729834.1"/>
    <property type="molecule type" value="Genomic_DNA"/>
</dbReference>
<gene>
    <name evidence="2" type="ORF">GWK47_029514</name>
</gene>
<dbReference type="AlphaFoldDB" id="A0A8J4YSE7"/>
<sequence>MEKGIYTLKITLFPGEFALTTRKREDPVHDFFCHNVRGTGRAPPLLDLGPGKDPPPQSPRRLSRQGDRAGTGKVMAPGQGTLPGVAASPFRRGDGARRTGPRRALQRGGGEEPARRADAPSTSGGAPWRRLRRPTLRPRHPPRGPGTFPQRRPAEWSGRERLHHGRRAPVTQGGERLFRGGASPLSGFCGAITRGRGKAQHLRGVEATGRWKTGARKGYGWRARWFVF</sequence>
<feature type="compositionally biased region" description="Basic and acidic residues" evidence="1">
    <location>
        <begin position="109"/>
        <end position="118"/>
    </location>
</feature>
<name>A0A8J4YSE7_CHIOP</name>
<evidence type="ECO:0000313" key="3">
    <source>
        <dbReference type="Proteomes" id="UP000770661"/>
    </source>
</evidence>